<feature type="region of interest" description="Disordered" evidence="1">
    <location>
        <begin position="55"/>
        <end position="83"/>
    </location>
</feature>
<reference evidence="2 3" key="1">
    <citation type="submission" date="2019-02" db="EMBL/GenBank/DDBJ databases">
        <title>Deep-cultivation of Planctomycetes and their phenomic and genomic characterization uncovers novel biology.</title>
        <authorList>
            <person name="Wiegand S."/>
            <person name="Jogler M."/>
            <person name="Boedeker C."/>
            <person name="Pinto D."/>
            <person name="Vollmers J."/>
            <person name="Rivas-Marin E."/>
            <person name="Kohn T."/>
            <person name="Peeters S.H."/>
            <person name="Heuer A."/>
            <person name="Rast P."/>
            <person name="Oberbeckmann S."/>
            <person name="Bunk B."/>
            <person name="Jeske O."/>
            <person name="Meyerdierks A."/>
            <person name="Storesund J.E."/>
            <person name="Kallscheuer N."/>
            <person name="Luecker S."/>
            <person name="Lage O.M."/>
            <person name="Pohl T."/>
            <person name="Merkel B.J."/>
            <person name="Hornburger P."/>
            <person name="Mueller R.-W."/>
            <person name="Bruemmer F."/>
            <person name="Labrenz M."/>
            <person name="Spormann A.M."/>
            <person name="Op Den Camp H."/>
            <person name="Overmann J."/>
            <person name="Amann R."/>
            <person name="Jetten M.S.M."/>
            <person name="Mascher T."/>
            <person name="Medema M.H."/>
            <person name="Devos D.P."/>
            <person name="Kaster A.-K."/>
            <person name="Ovreas L."/>
            <person name="Rohde M."/>
            <person name="Galperin M.Y."/>
            <person name="Jogler C."/>
        </authorList>
    </citation>
    <scope>NUCLEOTIDE SEQUENCE [LARGE SCALE GENOMIC DNA]</scope>
    <source>
        <strain evidence="2 3">CA13</strain>
    </source>
</reference>
<feature type="compositionally biased region" description="Low complexity" evidence="1">
    <location>
        <begin position="57"/>
        <end position="71"/>
    </location>
</feature>
<evidence type="ECO:0008006" key="4">
    <source>
        <dbReference type="Google" id="ProtNLM"/>
    </source>
</evidence>
<name>A0A5C5Z5B1_9BACT</name>
<feature type="region of interest" description="Disordered" evidence="1">
    <location>
        <begin position="212"/>
        <end position="235"/>
    </location>
</feature>
<evidence type="ECO:0000313" key="3">
    <source>
        <dbReference type="Proteomes" id="UP000315010"/>
    </source>
</evidence>
<feature type="compositionally biased region" description="Polar residues" evidence="1">
    <location>
        <begin position="216"/>
        <end position="226"/>
    </location>
</feature>
<dbReference type="RefSeq" id="WP_146398876.1">
    <property type="nucleotide sequence ID" value="NZ_SJPJ01000001.1"/>
</dbReference>
<sequence length="430" mass="47352">MDRGFSNRRAPIAWWLCLIGVAGVAMSDEPPMLRIIHAQTNFDPEPVPTIQSKLEPESAIASPSSEPTAEPKGAEEISPLTLSPSVASPPQELTIQNDGPRACVLLHNGNVVYGTAHQRGEFVVIRRESGVEIQLSRNDVACWANSIHDLYKFRVDNRRDSSVATRLNEIRWCLRYDLFGLAAAELVEVYSVDPSNGEARKLENRLRRAAEVAMRQPSNPSTSNQDFKAASTDVAPPSPMVQAIVDSSEHIRDFSRYVQPLLINRCGQCHSHTSEQAWQLNTPSIGQRATSRMTRQNLTATLGFVDLDSPLDSELLQKSTTAHGDEPAGNDARRSAAAATLLHWIASIEATVPRLQLDQPKSDSLGQYASPISSEEIGPSELPKSELGEATVNPRTDDVTSDPKPSRLPKISNPFDPELFNRKYLVEKDH</sequence>
<dbReference type="OrthoDB" id="251278at2"/>
<dbReference type="AlphaFoldDB" id="A0A5C5Z5B1"/>
<protein>
    <recommendedName>
        <fullName evidence="4">Planctomycete cytochrome C</fullName>
    </recommendedName>
</protein>
<organism evidence="2 3">
    <name type="scientific">Novipirellula herctigrandis</name>
    <dbReference type="NCBI Taxonomy" id="2527986"/>
    <lineage>
        <taxon>Bacteria</taxon>
        <taxon>Pseudomonadati</taxon>
        <taxon>Planctomycetota</taxon>
        <taxon>Planctomycetia</taxon>
        <taxon>Pirellulales</taxon>
        <taxon>Pirellulaceae</taxon>
        <taxon>Novipirellula</taxon>
    </lineage>
</organism>
<evidence type="ECO:0000313" key="2">
    <source>
        <dbReference type="EMBL" id="TWT82395.1"/>
    </source>
</evidence>
<feature type="region of interest" description="Disordered" evidence="1">
    <location>
        <begin position="360"/>
        <end position="416"/>
    </location>
</feature>
<evidence type="ECO:0000256" key="1">
    <source>
        <dbReference type="SAM" id="MobiDB-lite"/>
    </source>
</evidence>
<comment type="caution">
    <text evidence="2">The sequence shown here is derived from an EMBL/GenBank/DDBJ whole genome shotgun (WGS) entry which is preliminary data.</text>
</comment>
<keyword evidence="3" id="KW-1185">Reference proteome</keyword>
<dbReference type="EMBL" id="SJPJ01000001">
    <property type="protein sequence ID" value="TWT82395.1"/>
    <property type="molecule type" value="Genomic_DNA"/>
</dbReference>
<proteinExistence type="predicted"/>
<accession>A0A5C5Z5B1</accession>
<feature type="compositionally biased region" description="Low complexity" evidence="1">
    <location>
        <begin position="370"/>
        <end position="381"/>
    </location>
</feature>
<gene>
    <name evidence="2" type="ORF">CA13_38580</name>
</gene>
<dbReference type="Proteomes" id="UP000315010">
    <property type="component" value="Unassembled WGS sequence"/>
</dbReference>